<feature type="compositionally biased region" description="Basic and acidic residues" evidence="2">
    <location>
        <begin position="641"/>
        <end position="657"/>
    </location>
</feature>
<dbReference type="EMBL" id="JAAOAR010000753">
    <property type="protein sequence ID" value="KAF5574151.1"/>
    <property type="molecule type" value="Genomic_DNA"/>
</dbReference>
<keyword evidence="5" id="KW-1185">Reference proteome</keyword>
<dbReference type="SMART" id="SM00360">
    <property type="entry name" value="RRM"/>
    <property type="match status" value="1"/>
</dbReference>
<dbReference type="InterPro" id="IPR012677">
    <property type="entry name" value="Nucleotide-bd_a/b_plait_sf"/>
</dbReference>
<feature type="region of interest" description="Disordered" evidence="2">
    <location>
        <begin position="888"/>
        <end position="955"/>
    </location>
</feature>
<comment type="caution">
    <text evidence="4">The sequence shown here is derived from an EMBL/GenBank/DDBJ whole genome shotgun (WGS) entry which is preliminary data.</text>
</comment>
<gene>
    <name evidence="4" type="ORF">FPANT_11924</name>
</gene>
<feature type="compositionally biased region" description="Polar residues" evidence="2">
    <location>
        <begin position="247"/>
        <end position="273"/>
    </location>
</feature>
<feature type="region of interest" description="Disordered" evidence="2">
    <location>
        <begin position="593"/>
        <end position="696"/>
    </location>
</feature>
<feature type="compositionally biased region" description="Low complexity" evidence="2">
    <location>
        <begin position="888"/>
        <end position="912"/>
    </location>
</feature>
<proteinExistence type="predicted"/>
<dbReference type="InterPro" id="IPR000504">
    <property type="entry name" value="RRM_dom"/>
</dbReference>
<feature type="compositionally biased region" description="Acidic residues" evidence="2">
    <location>
        <begin position="182"/>
        <end position="203"/>
    </location>
</feature>
<dbReference type="SUPFAM" id="SSF54928">
    <property type="entry name" value="RNA-binding domain, RBD"/>
    <property type="match status" value="1"/>
</dbReference>
<reference evidence="4 5" key="1">
    <citation type="submission" date="2020-05" db="EMBL/GenBank/DDBJ databases">
        <title>Identification and distribution of gene clusters putatively required for synthesis of sphingolipid metabolism inhibitors in phylogenetically diverse species of the filamentous fungus Fusarium.</title>
        <authorList>
            <person name="Kim H.-S."/>
            <person name="Busman M."/>
            <person name="Brown D.W."/>
            <person name="Divon H."/>
            <person name="Uhlig S."/>
            <person name="Proctor R.H."/>
        </authorList>
    </citation>
    <scope>NUCLEOTIDE SEQUENCE [LARGE SCALE GENOMIC DNA]</scope>
    <source>
        <strain evidence="4 5">NRRL 25211</strain>
    </source>
</reference>
<name>A0A8H5KKN3_9HYPO</name>
<feature type="compositionally biased region" description="Polar residues" evidence="2">
    <location>
        <begin position="393"/>
        <end position="412"/>
    </location>
</feature>
<keyword evidence="1" id="KW-0694">RNA-binding</keyword>
<feature type="compositionally biased region" description="Low complexity" evidence="2">
    <location>
        <begin position="369"/>
        <end position="383"/>
    </location>
</feature>
<evidence type="ECO:0000256" key="2">
    <source>
        <dbReference type="SAM" id="MobiDB-lite"/>
    </source>
</evidence>
<evidence type="ECO:0000313" key="4">
    <source>
        <dbReference type="EMBL" id="KAF5574151.1"/>
    </source>
</evidence>
<dbReference type="InterPro" id="IPR035979">
    <property type="entry name" value="RBD_domain_sf"/>
</dbReference>
<feature type="domain" description="RRM" evidence="3">
    <location>
        <begin position="526"/>
        <end position="597"/>
    </location>
</feature>
<evidence type="ECO:0000313" key="5">
    <source>
        <dbReference type="Proteomes" id="UP000544095"/>
    </source>
</evidence>
<dbReference type="AlphaFoldDB" id="A0A8H5KKN3"/>
<dbReference type="Proteomes" id="UP000544095">
    <property type="component" value="Unassembled WGS sequence"/>
</dbReference>
<dbReference type="PROSITE" id="PS50102">
    <property type="entry name" value="RRM"/>
    <property type="match status" value="1"/>
</dbReference>
<sequence length="972" mass="103653">MLERFLNAAPEQSVAEASLRHIVDFTRAAIFNALGIATLDPLSGPSSYTLTCLCLSPGLLENSTHLARLAKLRRRKTLYPTASPVKKAGRVVFYLSGDQLVRVPILSWLLIIPQPEAELQATANLSPVSPSPVHSATSLAVPVLQETVETIDAMVAAAAAAAADANGSINKAPNLEPISGDGGDDDIVDDDSLNDPYGEDDTDVAAQQVPQPQVEQELPDSNDDYAKTFDSPIGAEEGEDGVVEPQDVSSLPRESNEISLSSDHLTNRTSQVSHVVHESSLPAQPGQSAISTTSNASSEAQAAGVANTFTSQPSNQQTSSPSTAKPGASNATSSASPSADIQRLVADLTAPSNPNTHNAPSVLGEHSPESAIPSSAFSSSASLPPRPPLSQAVPQTYASQHHPPSTNASIPSNLAAPPTPGQPSTYVATGAPAAVPDALGEFPVPLGSGLQAPSAITSMNAPPYPPKPALYSTDQAQDSEYERQWNQFLADENQYIAEAKWDRFPEGSRIFIGTRSASGASKNGAHIFATGNLSSDKVSKQDVFDLFHRFGRIAQISLKSAYGFVQYHSIEEGQRAMDNLQGIEIKGRRIHLEVSRAQDKSKKDKARSPDRNKTRDSGRRSERQGHQTRDDYRSGRGHSPHRNDYGRDESYGRDRGFYDNSRGRARSRSPGYSRNGKDNNYRRRSPSPYGRPRHEAELDLPRRYGADVPDVQVILQPDVNRDFVNWVEQAFKSQGLRSEVMFLHPRIPKDMVVQRQAAEGVHAVVDLDIRAQSSGKIPVQAFDRSAGSNNVRYDQYENLDPATAAKVILQAKASGGPPTYGQTYRGNGYGSAPYGGQPPYQAPAANYPGPPPPAHYGQQQPSPVNVADIATMMGQLDPASLQQLLAQVQGGAQNPAPAQGGSSAAAAGAPQPDIQALLGSLGGNGAVPQHQQQQHPSGPYGASYGHGPQPPSNGDAAVQVQNIMAQLARYRQ</sequence>
<dbReference type="PANTHER" id="PTHR23295">
    <property type="entry name" value="NUCLEAR RECEPTOR COACTIVATOR 5-RELATED"/>
    <property type="match status" value="1"/>
</dbReference>
<dbReference type="InterPro" id="IPR052600">
    <property type="entry name" value="Nuc_rcpt_coact/corep"/>
</dbReference>
<dbReference type="PANTHER" id="PTHR23295:SF6">
    <property type="entry name" value="NEOSIN, ISOFORM A"/>
    <property type="match status" value="1"/>
</dbReference>
<feature type="compositionally biased region" description="Polar residues" evidence="2">
    <location>
        <begin position="350"/>
        <end position="359"/>
    </location>
</feature>
<feature type="compositionally biased region" description="Low complexity" evidence="2">
    <location>
        <begin position="307"/>
        <end position="339"/>
    </location>
</feature>
<dbReference type="GO" id="GO:0003723">
    <property type="term" value="F:RNA binding"/>
    <property type="evidence" value="ECO:0007669"/>
    <property type="project" value="UniProtKB-UniRule"/>
</dbReference>
<protein>
    <submittedName>
        <fullName evidence="4">RNA-binding protein</fullName>
    </submittedName>
</protein>
<feature type="compositionally biased region" description="Polar residues" evidence="2">
    <location>
        <begin position="281"/>
        <end position="300"/>
    </location>
</feature>
<feature type="compositionally biased region" description="Basic and acidic residues" evidence="2">
    <location>
        <begin position="593"/>
        <end position="634"/>
    </location>
</feature>
<feature type="region of interest" description="Disordered" evidence="2">
    <location>
        <begin position="816"/>
        <end position="861"/>
    </location>
</feature>
<feature type="compositionally biased region" description="Low complexity" evidence="2">
    <location>
        <begin position="832"/>
        <end position="847"/>
    </location>
</feature>
<dbReference type="Pfam" id="PF00076">
    <property type="entry name" value="RRM_1"/>
    <property type="match status" value="1"/>
</dbReference>
<accession>A0A8H5KKN3</accession>
<organism evidence="4 5">
    <name type="scientific">Fusarium pseudoanthophilum</name>
    <dbReference type="NCBI Taxonomy" id="48495"/>
    <lineage>
        <taxon>Eukaryota</taxon>
        <taxon>Fungi</taxon>
        <taxon>Dikarya</taxon>
        <taxon>Ascomycota</taxon>
        <taxon>Pezizomycotina</taxon>
        <taxon>Sordariomycetes</taxon>
        <taxon>Hypocreomycetidae</taxon>
        <taxon>Hypocreales</taxon>
        <taxon>Nectriaceae</taxon>
        <taxon>Fusarium</taxon>
        <taxon>Fusarium fujikuroi species complex</taxon>
    </lineage>
</organism>
<evidence type="ECO:0000259" key="3">
    <source>
        <dbReference type="PROSITE" id="PS50102"/>
    </source>
</evidence>
<evidence type="ECO:0000256" key="1">
    <source>
        <dbReference type="PROSITE-ProRule" id="PRU00176"/>
    </source>
</evidence>
<feature type="region of interest" description="Disordered" evidence="2">
    <location>
        <begin position="168"/>
        <end position="429"/>
    </location>
</feature>
<feature type="compositionally biased region" description="Low complexity" evidence="2">
    <location>
        <begin position="204"/>
        <end position="216"/>
    </location>
</feature>
<dbReference type="Gene3D" id="3.30.70.330">
    <property type="match status" value="1"/>
</dbReference>